<dbReference type="PANTHER" id="PTHR23116">
    <property type="entry name" value="PDZ DOMAIN CONTAINING WHIRLIN AND HARMONIN-RELATED"/>
    <property type="match status" value="1"/>
</dbReference>
<keyword evidence="3" id="KW-0966">Cell projection</keyword>
<protein>
    <submittedName>
        <fullName evidence="7">Uncharacterized protein LOC102803337</fullName>
    </submittedName>
</protein>
<feature type="compositionally biased region" description="Basic and acidic residues" evidence="4">
    <location>
        <begin position="110"/>
        <end position="133"/>
    </location>
</feature>
<proteinExistence type="predicted"/>
<sequence length="718" mass="79737">MSHSGGKKVRTLAHQLLDQDECMALKTAMRSFCENHSVLAFCTALHAILNTTEKQTILSELYVMVPDHLKTSFQQLCDLNFGTNIGLSVELTDNDGQSHEPQMRSATDSQLRRSISETDQRRKKKDAKDEGSKKRDKKDRKRTKSEHDVVTELLNVSSENDNIVTTKEVKVRKVKLEHKNGHSLGFCIRGGVDLRTGIFISQVDSGSQAQKKGLKTGERILKVNDTAFKNITHAEAVVALKSAQKLTLYVAPLGQMPGANHHILSSHLGSGDGDALSPSNKSNKKKNIILVADDDGWLGCSIRGGTDYNMDVTVANVDPMSPAHRAGLKRGQQILGVNDVDVRTLTHLQIVNLVTASNVVKFIVLPPSRSGRSSSISTCPRQRRSESLDRMAGNNRHQSRTLPTQKIMRRNSSPAKSQPDQLLHQPPRPTTPLRAGQIPHQILEQELQSTTPLTSSTPLPPTDHPALLRNRDLITTERTSSALNHTYQELQDLPDIQVDARNVIVHRTNASERCIENDTAASPHGLSKEQEEKLARLQQGTLGRNMDRQLKNVLSPPKFSEENLAEWHCDSKVHVKNLFNSSNEKLQNDDSLEELDLPMFSPKSEIMQSGNTGRTQLKMNITSIPDGSRSLSMVIPLYDTHVDSYSKVLNLPVGETIQNDVIKGLPKSTMPEKELAHTISDVKVDVHRRSSLNAQPNIVTNESPNVDSTEKGNDWRLW</sequence>
<evidence type="ECO:0000256" key="2">
    <source>
        <dbReference type="ARBA" id="ARBA00022737"/>
    </source>
</evidence>
<accession>A0ABM0M999</accession>
<feature type="compositionally biased region" description="Basic and acidic residues" evidence="4">
    <location>
        <begin position="708"/>
        <end position="718"/>
    </location>
</feature>
<evidence type="ECO:0000259" key="5">
    <source>
        <dbReference type="PROSITE" id="PS50106"/>
    </source>
</evidence>
<evidence type="ECO:0000256" key="1">
    <source>
        <dbReference type="ARBA" id="ARBA00004316"/>
    </source>
</evidence>
<feature type="compositionally biased region" description="Polar residues" evidence="4">
    <location>
        <begin position="400"/>
        <end position="420"/>
    </location>
</feature>
<feature type="region of interest" description="Disordered" evidence="4">
    <location>
        <begin position="367"/>
        <end position="434"/>
    </location>
</feature>
<dbReference type="Gene3D" id="1.20.1160.20">
    <property type="match status" value="1"/>
</dbReference>
<dbReference type="GeneID" id="102803337"/>
<evidence type="ECO:0000313" key="6">
    <source>
        <dbReference type="Proteomes" id="UP000694865"/>
    </source>
</evidence>
<dbReference type="Pfam" id="PF00595">
    <property type="entry name" value="PDZ"/>
    <property type="match status" value="2"/>
</dbReference>
<feature type="domain" description="PDZ" evidence="5">
    <location>
        <begin position="287"/>
        <end position="357"/>
    </location>
</feature>
<comment type="subcellular location">
    <subcellularLocation>
        <location evidence="1">Cell projection</location>
    </subcellularLocation>
</comment>
<dbReference type="PROSITE" id="PS50106">
    <property type="entry name" value="PDZ"/>
    <property type="match status" value="2"/>
</dbReference>
<dbReference type="SMART" id="SM00228">
    <property type="entry name" value="PDZ"/>
    <property type="match status" value="2"/>
</dbReference>
<dbReference type="InterPro" id="IPR001478">
    <property type="entry name" value="PDZ"/>
</dbReference>
<name>A0ABM0M999_SACKO</name>
<keyword evidence="2" id="KW-0677">Repeat</keyword>
<keyword evidence="6" id="KW-1185">Reference proteome</keyword>
<evidence type="ECO:0000256" key="4">
    <source>
        <dbReference type="SAM" id="MobiDB-lite"/>
    </source>
</evidence>
<feature type="region of interest" description="Disordered" evidence="4">
    <location>
        <begin position="92"/>
        <end position="146"/>
    </location>
</feature>
<dbReference type="SUPFAM" id="SSF50156">
    <property type="entry name" value="PDZ domain-like"/>
    <property type="match status" value="2"/>
</dbReference>
<feature type="compositionally biased region" description="Low complexity" evidence="4">
    <location>
        <begin position="367"/>
        <end position="380"/>
    </location>
</feature>
<reference evidence="7" key="1">
    <citation type="submission" date="2025-08" db="UniProtKB">
        <authorList>
            <consortium name="RefSeq"/>
        </authorList>
    </citation>
    <scope>IDENTIFICATION</scope>
    <source>
        <tissue evidence="7">Testes</tissue>
    </source>
</reference>
<evidence type="ECO:0000313" key="7">
    <source>
        <dbReference type="RefSeq" id="XP_006816590.1"/>
    </source>
</evidence>
<feature type="compositionally biased region" description="Basic residues" evidence="4">
    <location>
        <begin position="134"/>
        <end position="144"/>
    </location>
</feature>
<evidence type="ECO:0000256" key="3">
    <source>
        <dbReference type="ARBA" id="ARBA00023273"/>
    </source>
</evidence>
<dbReference type="PANTHER" id="PTHR23116:SF37">
    <property type="entry name" value="WHIRLIN"/>
    <property type="match status" value="1"/>
</dbReference>
<gene>
    <name evidence="7" type="primary">LOC102803337</name>
</gene>
<dbReference type="CDD" id="cd00136">
    <property type="entry name" value="PDZ_canonical"/>
    <property type="match status" value="1"/>
</dbReference>
<feature type="compositionally biased region" description="Polar residues" evidence="4">
    <location>
        <begin position="693"/>
        <end position="707"/>
    </location>
</feature>
<dbReference type="Proteomes" id="UP000694865">
    <property type="component" value="Unplaced"/>
</dbReference>
<feature type="region of interest" description="Disordered" evidence="4">
    <location>
        <begin position="693"/>
        <end position="718"/>
    </location>
</feature>
<dbReference type="InterPro" id="IPR051844">
    <property type="entry name" value="USH2_Complex_Protein"/>
</dbReference>
<feature type="domain" description="PDZ" evidence="5">
    <location>
        <begin position="173"/>
        <end position="243"/>
    </location>
</feature>
<dbReference type="Gene3D" id="2.30.42.10">
    <property type="match status" value="2"/>
</dbReference>
<dbReference type="InterPro" id="IPR036034">
    <property type="entry name" value="PDZ_sf"/>
</dbReference>
<dbReference type="RefSeq" id="XP_006816590.1">
    <property type="nucleotide sequence ID" value="XM_006816527.1"/>
</dbReference>
<organism evidence="6 7">
    <name type="scientific">Saccoglossus kowalevskii</name>
    <name type="common">Acorn worm</name>
    <dbReference type="NCBI Taxonomy" id="10224"/>
    <lineage>
        <taxon>Eukaryota</taxon>
        <taxon>Metazoa</taxon>
        <taxon>Hemichordata</taxon>
        <taxon>Enteropneusta</taxon>
        <taxon>Harrimaniidae</taxon>
        <taxon>Saccoglossus</taxon>
    </lineage>
</organism>